<keyword evidence="3" id="KW-1185">Reference proteome</keyword>
<dbReference type="OrthoDB" id="2941894at2759"/>
<feature type="non-terminal residue" evidence="2">
    <location>
        <position position="146"/>
    </location>
</feature>
<organism evidence="2 3">
    <name type="scientific">Laccaria amethystina LaAM-08-1</name>
    <dbReference type="NCBI Taxonomy" id="1095629"/>
    <lineage>
        <taxon>Eukaryota</taxon>
        <taxon>Fungi</taxon>
        <taxon>Dikarya</taxon>
        <taxon>Basidiomycota</taxon>
        <taxon>Agaricomycotina</taxon>
        <taxon>Agaricomycetes</taxon>
        <taxon>Agaricomycetidae</taxon>
        <taxon>Agaricales</taxon>
        <taxon>Agaricineae</taxon>
        <taxon>Hydnangiaceae</taxon>
        <taxon>Laccaria</taxon>
    </lineage>
</organism>
<accession>A0A0C9X634</accession>
<proteinExistence type="predicted"/>
<evidence type="ECO:0000256" key="1">
    <source>
        <dbReference type="SAM" id="MobiDB-lite"/>
    </source>
</evidence>
<reference evidence="3" key="2">
    <citation type="submission" date="2015-01" db="EMBL/GenBank/DDBJ databases">
        <title>Evolutionary Origins and Diversification of the Mycorrhizal Mutualists.</title>
        <authorList>
            <consortium name="DOE Joint Genome Institute"/>
            <consortium name="Mycorrhizal Genomics Consortium"/>
            <person name="Kohler A."/>
            <person name="Kuo A."/>
            <person name="Nagy L.G."/>
            <person name="Floudas D."/>
            <person name="Copeland A."/>
            <person name="Barry K.W."/>
            <person name="Cichocki N."/>
            <person name="Veneault-Fourrey C."/>
            <person name="LaButti K."/>
            <person name="Lindquist E.A."/>
            <person name="Lipzen A."/>
            <person name="Lundell T."/>
            <person name="Morin E."/>
            <person name="Murat C."/>
            <person name="Riley R."/>
            <person name="Ohm R."/>
            <person name="Sun H."/>
            <person name="Tunlid A."/>
            <person name="Henrissat B."/>
            <person name="Grigoriev I.V."/>
            <person name="Hibbett D.S."/>
            <person name="Martin F."/>
        </authorList>
    </citation>
    <scope>NUCLEOTIDE SEQUENCE [LARGE SCALE GENOMIC DNA]</scope>
    <source>
        <strain evidence="3">LaAM-08-1</strain>
    </source>
</reference>
<evidence type="ECO:0008006" key="4">
    <source>
        <dbReference type="Google" id="ProtNLM"/>
    </source>
</evidence>
<dbReference type="AlphaFoldDB" id="A0A0C9X634"/>
<evidence type="ECO:0000313" key="3">
    <source>
        <dbReference type="Proteomes" id="UP000054477"/>
    </source>
</evidence>
<reference evidence="2 3" key="1">
    <citation type="submission" date="2014-04" db="EMBL/GenBank/DDBJ databases">
        <authorList>
            <consortium name="DOE Joint Genome Institute"/>
            <person name="Kuo A."/>
            <person name="Kohler A."/>
            <person name="Nagy L.G."/>
            <person name="Floudas D."/>
            <person name="Copeland A."/>
            <person name="Barry K.W."/>
            <person name="Cichocki N."/>
            <person name="Veneault-Fourrey C."/>
            <person name="LaButti K."/>
            <person name="Lindquist E.A."/>
            <person name="Lipzen A."/>
            <person name="Lundell T."/>
            <person name="Morin E."/>
            <person name="Murat C."/>
            <person name="Sun H."/>
            <person name="Tunlid A."/>
            <person name="Henrissat B."/>
            <person name="Grigoriev I.V."/>
            <person name="Hibbett D.S."/>
            <person name="Martin F."/>
            <person name="Nordberg H.P."/>
            <person name="Cantor M.N."/>
            <person name="Hua S.X."/>
        </authorList>
    </citation>
    <scope>NUCLEOTIDE SEQUENCE [LARGE SCALE GENOMIC DNA]</scope>
    <source>
        <strain evidence="2 3">LaAM-08-1</strain>
    </source>
</reference>
<protein>
    <recommendedName>
        <fullName evidence="4">Retrotransposon Copia-like N-terminal domain-containing protein</fullName>
    </recommendedName>
</protein>
<gene>
    <name evidence="2" type="ORF">K443DRAFT_73644</name>
</gene>
<dbReference type="EMBL" id="KN838711">
    <property type="protein sequence ID" value="KIJ96778.1"/>
    <property type="molecule type" value="Genomic_DNA"/>
</dbReference>
<evidence type="ECO:0000313" key="2">
    <source>
        <dbReference type="EMBL" id="KIJ96778.1"/>
    </source>
</evidence>
<feature type="region of interest" description="Disordered" evidence="1">
    <location>
        <begin position="1"/>
        <end position="38"/>
    </location>
</feature>
<dbReference type="Proteomes" id="UP000054477">
    <property type="component" value="Unassembled WGS sequence"/>
</dbReference>
<sequence>MTLGDSTSDDPASTPTSPRPISLSPLPHTPIPSDISHPSVSIQSVKETSWGDVPLLDKTSNNYTAWSRHVVRILRLSSGLDLYLDSSFTAPDSRLEPRANRYWNINNAAVQAFLFMKCTPSEHPFIDNCDSAESIWTTLRKRHVHQ</sequence>
<name>A0A0C9X634_9AGAR</name>
<feature type="compositionally biased region" description="Low complexity" evidence="1">
    <location>
        <begin position="1"/>
        <end position="16"/>
    </location>
</feature>
<dbReference type="HOGENOM" id="CLU_1781887_0_0_1"/>